<feature type="compositionally biased region" description="Low complexity" evidence="6">
    <location>
        <begin position="211"/>
        <end position="221"/>
    </location>
</feature>
<evidence type="ECO:0000313" key="9">
    <source>
        <dbReference type="Proteomes" id="UP000287651"/>
    </source>
</evidence>
<dbReference type="AlphaFoldDB" id="A0A427ACK6"/>
<evidence type="ECO:0000256" key="2">
    <source>
        <dbReference type="ARBA" id="ARBA00023015"/>
    </source>
</evidence>
<accession>A0A427ACK6</accession>
<gene>
    <name evidence="8" type="ORF">B296_00020774</name>
</gene>
<feature type="compositionally biased region" description="Basic and acidic residues" evidence="6">
    <location>
        <begin position="1"/>
        <end position="12"/>
    </location>
</feature>
<keyword evidence="3" id="KW-0238">DNA-binding</keyword>
<keyword evidence="5" id="KW-0539">Nucleus</keyword>
<evidence type="ECO:0000313" key="8">
    <source>
        <dbReference type="EMBL" id="RRT73978.1"/>
    </source>
</evidence>
<comment type="caution">
    <text evidence="8">The sequence shown here is derived from an EMBL/GenBank/DDBJ whole genome shotgun (WGS) entry which is preliminary data.</text>
</comment>
<feature type="region of interest" description="Disordered" evidence="6">
    <location>
        <begin position="239"/>
        <end position="299"/>
    </location>
</feature>
<protein>
    <recommendedName>
        <fullName evidence="7">TCP domain-containing protein</fullName>
    </recommendedName>
</protein>
<dbReference type="PANTHER" id="PTHR31072">
    <property type="entry name" value="TRANSCRIPTION FACTOR TCP4-RELATED"/>
    <property type="match status" value="1"/>
</dbReference>
<dbReference type="GO" id="GO:0003700">
    <property type="term" value="F:DNA-binding transcription factor activity"/>
    <property type="evidence" value="ECO:0007669"/>
    <property type="project" value="InterPro"/>
</dbReference>
<reference evidence="8 9" key="1">
    <citation type="journal article" date="2014" name="Agronomy (Basel)">
        <title>A Draft Genome Sequence for Ensete ventricosum, the Drought-Tolerant Tree Against Hunger.</title>
        <authorList>
            <person name="Harrison J."/>
            <person name="Moore K.A."/>
            <person name="Paszkiewicz K."/>
            <person name="Jones T."/>
            <person name="Grant M."/>
            <person name="Ambacheew D."/>
            <person name="Muzemil S."/>
            <person name="Studholme D.J."/>
        </authorList>
    </citation>
    <scope>NUCLEOTIDE SEQUENCE [LARGE SCALE GENOMIC DNA]</scope>
</reference>
<sequence>MDSRKLQGKTDSRPSGGASVGGRPVASAPPTGIIPVHGFIVPKPEPMEMMGLGAFQILRRPASRNKDRHTKVEGRGRRIRMPAACAARIFQLTRELGHKSDGETIKWLLEQAEPAIIAATGTGTVPAIATNVGGTLRIPTESSSSAPLASTSAPAADGGDAPNKRRKKLQPPTAAGGRHHLDTGGAGPLRRERDTGGDPGLGDGGRRRCNGIDGDTAGDAVDGATLGCRGGGAIEPGADLGSSAGASDHQSGVGPANFHSHGTPYRLRGRTGHWREAGVAVDVGAQRAAPPTSTISRGR</sequence>
<keyword evidence="2" id="KW-0805">Transcription regulation</keyword>
<feature type="region of interest" description="Disordered" evidence="6">
    <location>
        <begin position="1"/>
        <end position="34"/>
    </location>
</feature>
<dbReference type="Pfam" id="PF03634">
    <property type="entry name" value="TCP"/>
    <property type="match status" value="1"/>
</dbReference>
<evidence type="ECO:0000256" key="6">
    <source>
        <dbReference type="SAM" id="MobiDB-lite"/>
    </source>
</evidence>
<name>A0A427ACK6_ENSVE</name>
<dbReference type="InterPro" id="IPR005333">
    <property type="entry name" value="Transcription_factor_TCP"/>
</dbReference>
<dbReference type="PROSITE" id="PS51369">
    <property type="entry name" value="TCP"/>
    <property type="match status" value="1"/>
</dbReference>
<proteinExistence type="predicted"/>
<keyword evidence="4" id="KW-0804">Transcription</keyword>
<feature type="domain" description="TCP" evidence="7">
    <location>
        <begin position="65"/>
        <end position="119"/>
    </location>
</feature>
<evidence type="ECO:0000256" key="1">
    <source>
        <dbReference type="ARBA" id="ARBA00004123"/>
    </source>
</evidence>
<comment type="subcellular location">
    <subcellularLocation>
        <location evidence="1">Nucleus</location>
    </subcellularLocation>
</comment>
<evidence type="ECO:0000256" key="5">
    <source>
        <dbReference type="ARBA" id="ARBA00023242"/>
    </source>
</evidence>
<evidence type="ECO:0000256" key="4">
    <source>
        <dbReference type="ARBA" id="ARBA00023163"/>
    </source>
</evidence>
<dbReference type="GO" id="GO:0005634">
    <property type="term" value="C:nucleus"/>
    <property type="evidence" value="ECO:0007669"/>
    <property type="project" value="UniProtKB-SubCell"/>
</dbReference>
<dbReference type="InterPro" id="IPR017887">
    <property type="entry name" value="TF_TCP_subgr"/>
</dbReference>
<dbReference type="GO" id="GO:0043565">
    <property type="term" value="F:sequence-specific DNA binding"/>
    <property type="evidence" value="ECO:0007669"/>
    <property type="project" value="TreeGrafter"/>
</dbReference>
<feature type="compositionally biased region" description="Low complexity" evidence="6">
    <location>
        <begin position="142"/>
        <end position="156"/>
    </location>
</feature>
<organism evidence="8 9">
    <name type="scientific">Ensete ventricosum</name>
    <name type="common">Abyssinian banana</name>
    <name type="synonym">Musa ensete</name>
    <dbReference type="NCBI Taxonomy" id="4639"/>
    <lineage>
        <taxon>Eukaryota</taxon>
        <taxon>Viridiplantae</taxon>
        <taxon>Streptophyta</taxon>
        <taxon>Embryophyta</taxon>
        <taxon>Tracheophyta</taxon>
        <taxon>Spermatophyta</taxon>
        <taxon>Magnoliopsida</taxon>
        <taxon>Liliopsida</taxon>
        <taxon>Zingiberales</taxon>
        <taxon>Musaceae</taxon>
        <taxon>Ensete</taxon>
    </lineage>
</organism>
<dbReference type="EMBL" id="AMZH03002917">
    <property type="protein sequence ID" value="RRT73978.1"/>
    <property type="molecule type" value="Genomic_DNA"/>
</dbReference>
<evidence type="ECO:0000256" key="3">
    <source>
        <dbReference type="ARBA" id="ARBA00023125"/>
    </source>
</evidence>
<feature type="region of interest" description="Disordered" evidence="6">
    <location>
        <begin position="139"/>
        <end position="221"/>
    </location>
</feature>
<dbReference type="Proteomes" id="UP000287651">
    <property type="component" value="Unassembled WGS sequence"/>
</dbReference>
<evidence type="ECO:0000259" key="7">
    <source>
        <dbReference type="PROSITE" id="PS51369"/>
    </source>
</evidence>
<dbReference type="PANTHER" id="PTHR31072:SF1">
    <property type="entry name" value="TRANSCRIPTION FACTOR TCP9"/>
    <property type="match status" value="1"/>
</dbReference>